<dbReference type="PANTHER" id="PTHR33240">
    <property type="entry name" value="OS08G0508500 PROTEIN"/>
    <property type="match status" value="1"/>
</dbReference>
<feature type="non-terminal residue" evidence="2">
    <location>
        <position position="1"/>
    </location>
</feature>
<proteinExistence type="predicted"/>
<accession>A0A371H5V7</accession>
<evidence type="ECO:0000313" key="2">
    <source>
        <dbReference type="EMBL" id="RDX98167.1"/>
    </source>
</evidence>
<dbReference type="EMBL" id="QJKJ01003497">
    <property type="protein sequence ID" value="RDX98167.1"/>
    <property type="molecule type" value="Genomic_DNA"/>
</dbReference>
<dbReference type="OrthoDB" id="2919534at2759"/>
<dbReference type="Proteomes" id="UP000257109">
    <property type="component" value="Unassembled WGS sequence"/>
</dbReference>
<keyword evidence="3" id="KW-1185">Reference proteome</keyword>
<sequence>MAKRWDESKADPTWPPGRFVQDRDERTHANRREARKEAEDGQQQNDQDNMRKEEKRRERSRSRPRSNTWHRGTITTILGGSARTTRAASASRKWTKEVLTVQVGSSIAQLPIITFNEKDMRYAPPQQDEPMVVSMIMAEYKVEKVLIDQGSSANILYWLTYKKLGLSVSNLKECSGTLYGFAGEQVGIQGVIELETTFGVGSHSRSIPVLYTVVDYPIGKEVGIVWADQGIARRCYKDSLRIGSQPFRERKPTVNILDLDLDPQHQLKHGRPLPIRVLKEVQIGPLASHKTKIGMVLEKEEEDCLTLFLSKNKDIFAWSPTDMPSIDPNFMCHHLSITPGSRLIAQRKQKLGEEK</sequence>
<name>A0A371H5V7_MUCPR</name>
<evidence type="ECO:0000313" key="3">
    <source>
        <dbReference type="Proteomes" id="UP000257109"/>
    </source>
</evidence>
<dbReference type="PANTHER" id="PTHR33240:SF15">
    <property type="entry name" value="GAG-PRO-LIKE PROTEIN"/>
    <property type="match status" value="1"/>
</dbReference>
<feature type="compositionally biased region" description="Basic and acidic residues" evidence="1">
    <location>
        <begin position="20"/>
        <end position="39"/>
    </location>
</feature>
<feature type="compositionally biased region" description="Basic and acidic residues" evidence="1">
    <location>
        <begin position="48"/>
        <end position="57"/>
    </location>
</feature>
<gene>
    <name evidence="2" type="ORF">CR513_18936</name>
</gene>
<evidence type="ECO:0000256" key="1">
    <source>
        <dbReference type="SAM" id="MobiDB-lite"/>
    </source>
</evidence>
<feature type="region of interest" description="Disordered" evidence="1">
    <location>
        <begin position="1"/>
        <end position="89"/>
    </location>
</feature>
<dbReference type="AlphaFoldDB" id="A0A371H5V7"/>
<reference evidence="2" key="1">
    <citation type="submission" date="2018-05" db="EMBL/GenBank/DDBJ databases">
        <title>Draft genome of Mucuna pruriens seed.</title>
        <authorList>
            <person name="Nnadi N.E."/>
            <person name="Vos R."/>
            <person name="Hasami M.H."/>
            <person name="Devisetty U.K."/>
            <person name="Aguiy J.C."/>
        </authorList>
    </citation>
    <scope>NUCLEOTIDE SEQUENCE [LARGE SCALE GENOMIC DNA]</scope>
    <source>
        <strain evidence="2">JCA_2017</strain>
    </source>
</reference>
<organism evidence="2 3">
    <name type="scientific">Mucuna pruriens</name>
    <name type="common">Velvet bean</name>
    <name type="synonym">Dolichos pruriens</name>
    <dbReference type="NCBI Taxonomy" id="157652"/>
    <lineage>
        <taxon>Eukaryota</taxon>
        <taxon>Viridiplantae</taxon>
        <taxon>Streptophyta</taxon>
        <taxon>Embryophyta</taxon>
        <taxon>Tracheophyta</taxon>
        <taxon>Spermatophyta</taxon>
        <taxon>Magnoliopsida</taxon>
        <taxon>eudicotyledons</taxon>
        <taxon>Gunneridae</taxon>
        <taxon>Pentapetalae</taxon>
        <taxon>rosids</taxon>
        <taxon>fabids</taxon>
        <taxon>Fabales</taxon>
        <taxon>Fabaceae</taxon>
        <taxon>Papilionoideae</taxon>
        <taxon>50 kb inversion clade</taxon>
        <taxon>NPAAA clade</taxon>
        <taxon>indigoferoid/millettioid clade</taxon>
        <taxon>Phaseoleae</taxon>
        <taxon>Mucuna</taxon>
    </lineage>
</organism>
<protein>
    <submittedName>
        <fullName evidence="2">Uncharacterized protein</fullName>
    </submittedName>
</protein>
<feature type="compositionally biased region" description="Polar residues" evidence="1">
    <location>
        <begin position="67"/>
        <end position="78"/>
    </location>
</feature>
<feature type="compositionally biased region" description="Basic and acidic residues" evidence="1">
    <location>
        <begin position="1"/>
        <end position="10"/>
    </location>
</feature>
<comment type="caution">
    <text evidence="2">The sequence shown here is derived from an EMBL/GenBank/DDBJ whole genome shotgun (WGS) entry which is preliminary data.</text>
</comment>